<evidence type="ECO:0000313" key="6">
    <source>
        <dbReference type="EMBL" id="QQU48232.1"/>
    </source>
</evidence>
<dbReference type="Proteomes" id="UP000595309">
    <property type="component" value="Chromosome"/>
</dbReference>
<reference evidence="5 7" key="2">
    <citation type="submission" date="2015-03" db="EMBL/GenBank/DDBJ databases">
        <authorList>
            <consortium name="Pathogen Informatics"/>
            <person name="Murphy D."/>
        </authorList>
    </citation>
    <scope>NUCLEOTIDE SEQUENCE [LARGE SCALE GENOMIC DNA]</scope>
    <source>
        <strain evidence="5 7">IP05342</strain>
    </source>
</reference>
<dbReference type="EMBL" id="CP068146">
    <property type="protein sequence ID" value="QQU48232.1"/>
    <property type="molecule type" value="Genomic_DNA"/>
</dbReference>
<evidence type="ECO:0000256" key="1">
    <source>
        <dbReference type="ARBA" id="ARBA00022490"/>
    </source>
</evidence>
<sequence length="136" mass="15249">MAKEFSRSQRVSQEMQKEIALILQREIKDPRVGMATVSGIELSRDLAYAKVFVTFLNVLTDNADPDTAKNGIKALQDASGYIRTLLGKAMRLRIVPELTFAYDNSLIEGMRMSNLVTNVIKNDVERQVNPGSDEEK</sequence>
<comment type="function">
    <text evidence="3">One of several proteins that assist in the late maturation steps of the functional core of the 30S ribosomal subunit. Associates with free 30S ribosomal subunits (but not with 30S subunits that are part of 70S ribosomes or polysomes). Required for efficient processing of 16S rRNA. May interact with the 5'-terminal helix region of 16S rRNA.</text>
</comment>
<dbReference type="Proteomes" id="UP000048841">
    <property type="component" value="Unassembled WGS sequence"/>
</dbReference>
<dbReference type="GO" id="GO:0030490">
    <property type="term" value="P:maturation of SSU-rRNA"/>
    <property type="evidence" value="ECO:0007669"/>
    <property type="project" value="UniProtKB-UniRule"/>
</dbReference>
<dbReference type="NCBIfam" id="TIGR00082">
    <property type="entry name" value="rbfA"/>
    <property type="match status" value="1"/>
</dbReference>
<dbReference type="InterPro" id="IPR023799">
    <property type="entry name" value="RbfA_dom_sf"/>
</dbReference>
<organism evidence="4 8">
    <name type="scientific">Yersinia enterocolitica</name>
    <dbReference type="NCBI Taxonomy" id="630"/>
    <lineage>
        <taxon>Bacteria</taxon>
        <taxon>Pseudomonadati</taxon>
        <taxon>Pseudomonadota</taxon>
        <taxon>Gammaproteobacteria</taxon>
        <taxon>Enterobacterales</taxon>
        <taxon>Yersiniaceae</taxon>
        <taxon>Yersinia</taxon>
    </lineage>
</organism>
<evidence type="ECO:0000313" key="4">
    <source>
        <dbReference type="EMBL" id="CFQ63226.1"/>
    </source>
</evidence>
<dbReference type="PANTHER" id="PTHR33515">
    <property type="entry name" value="RIBOSOME-BINDING FACTOR A, CHLOROPLASTIC-RELATED"/>
    <property type="match status" value="1"/>
</dbReference>
<proteinExistence type="inferred from homology"/>
<dbReference type="GeneID" id="31411616"/>
<dbReference type="OMA" id="QHAKIFV"/>
<accession>A0A0E1ND67</accession>
<evidence type="ECO:0000313" key="8">
    <source>
        <dbReference type="Proteomes" id="UP000048841"/>
    </source>
</evidence>
<dbReference type="InterPro" id="IPR020053">
    <property type="entry name" value="Ribosome-bd_factorA_CS"/>
</dbReference>
<keyword evidence="1 3" id="KW-0963">Cytoplasm</keyword>
<dbReference type="Pfam" id="PF02033">
    <property type="entry name" value="RBFA"/>
    <property type="match status" value="1"/>
</dbReference>
<evidence type="ECO:0000313" key="5">
    <source>
        <dbReference type="EMBL" id="CND17499.1"/>
    </source>
</evidence>
<dbReference type="PATRIC" id="fig|630.129.peg.3810"/>
<dbReference type="GO" id="GO:0005829">
    <property type="term" value="C:cytosol"/>
    <property type="evidence" value="ECO:0007669"/>
    <property type="project" value="TreeGrafter"/>
</dbReference>
<dbReference type="InterPro" id="IPR015946">
    <property type="entry name" value="KH_dom-like_a/b"/>
</dbReference>
<dbReference type="GO" id="GO:0043024">
    <property type="term" value="F:ribosomal small subunit binding"/>
    <property type="evidence" value="ECO:0007669"/>
    <property type="project" value="TreeGrafter"/>
</dbReference>
<dbReference type="SUPFAM" id="SSF89919">
    <property type="entry name" value="Ribosome-binding factor A, RbfA"/>
    <property type="match status" value="1"/>
</dbReference>
<dbReference type="KEGG" id="yet:CH48_1153"/>
<name>A0A0E1ND67_YEREN</name>
<comment type="similarity">
    <text evidence="3">Belongs to the RbfA family.</text>
</comment>
<evidence type="ECO:0000313" key="9">
    <source>
        <dbReference type="Proteomes" id="UP000595309"/>
    </source>
</evidence>
<evidence type="ECO:0000256" key="3">
    <source>
        <dbReference type="HAMAP-Rule" id="MF_00003"/>
    </source>
</evidence>
<protein>
    <recommendedName>
        <fullName evidence="3">Ribosome-binding factor A</fullName>
    </recommendedName>
</protein>
<evidence type="ECO:0000256" key="2">
    <source>
        <dbReference type="ARBA" id="ARBA00022517"/>
    </source>
</evidence>
<dbReference type="InterPro" id="IPR000238">
    <property type="entry name" value="RbfA"/>
</dbReference>
<dbReference type="HAMAP" id="MF_00003">
    <property type="entry name" value="RbfA"/>
    <property type="match status" value="1"/>
</dbReference>
<dbReference type="EMBL" id="CPXJ01000005">
    <property type="protein sequence ID" value="CND17499.1"/>
    <property type="molecule type" value="Genomic_DNA"/>
</dbReference>
<reference evidence="4 8" key="1">
    <citation type="submission" date="2015-03" db="EMBL/GenBank/DDBJ databases">
        <authorList>
            <person name="Murphy D."/>
        </authorList>
    </citation>
    <scope>NUCLEOTIDE SEQUENCE [LARGE SCALE GENOMIC DNA]</scope>
    <source>
        <strain evidence="4 8">IP26249</strain>
    </source>
</reference>
<gene>
    <name evidence="3 4" type="primary">rbfA</name>
    <name evidence="4" type="ORF">ERS137941_02165</name>
    <name evidence="5" type="ORF">ERS137959_00514</name>
    <name evidence="6" type="ORF">I6I39_05735</name>
</gene>
<evidence type="ECO:0000313" key="7">
    <source>
        <dbReference type="Proteomes" id="UP000041601"/>
    </source>
</evidence>
<dbReference type="PROSITE" id="PS01319">
    <property type="entry name" value="RBFA"/>
    <property type="match status" value="1"/>
</dbReference>
<dbReference type="FunFam" id="3.30.300.20:FF:000007">
    <property type="entry name" value="Ribosome-binding factor A"/>
    <property type="match status" value="1"/>
</dbReference>
<keyword evidence="7" id="KW-1185">Reference proteome</keyword>
<dbReference type="AlphaFoldDB" id="A0A0E1ND67"/>
<comment type="subcellular location">
    <subcellularLocation>
        <location evidence="3">Cytoplasm</location>
    </subcellularLocation>
</comment>
<dbReference type="Gene3D" id="3.30.300.20">
    <property type="match status" value="1"/>
</dbReference>
<dbReference type="EMBL" id="CGBR01000013">
    <property type="protein sequence ID" value="CFQ63226.1"/>
    <property type="molecule type" value="Genomic_DNA"/>
</dbReference>
<dbReference type="Proteomes" id="UP000041601">
    <property type="component" value="Unassembled WGS sequence"/>
</dbReference>
<keyword evidence="2 3" id="KW-0690">Ribosome biogenesis</keyword>
<dbReference type="PANTHER" id="PTHR33515:SF1">
    <property type="entry name" value="RIBOSOME-BINDING FACTOR A, CHLOROPLASTIC-RELATED"/>
    <property type="match status" value="1"/>
</dbReference>
<comment type="subunit">
    <text evidence="3">Monomer. Binds 30S ribosomal subunits, but not 50S ribosomal subunits or 70S ribosomes.</text>
</comment>
<dbReference type="RefSeq" id="WP_005156275.1">
    <property type="nucleotide sequence ID" value="NZ_CGBC01000001.1"/>
</dbReference>
<reference evidence="6 9" key="3">
    <citation type="submission" date="2021-01" db="EMBL/GenBank/DDBJ databases">
        <title>FDA dAtabase for Regulatory Grade micrObial Sequences (FDA-ARGOS): Supporting development and validation of Infectious Disease Dx tests.</title>
        <authorList>
            <person name="Blissenbach B."/>
            <person name="Krut O."/>
            <person name="Tallon L."/>
            <person name="Sadzewicz L."/>
            <person name="Zhao X."/>
            <person name="Boylan J."/>
            <person name="Ott S."/>
            <person name="Bowen H."/>
            <person name="Vavikolanu K."/>
            <person name="Mehta A."/>
            <person name="Aluvathingal J."/>
            <person name="Nadendla S."/>
            <person name="Yan Y."/>
            <person name="Sichtig H."/>
        </authorList>
    </citation>
    <scope>NUCLEOTIDE SEQUENCE [LARGE SCALE GENOMIC DNA]</scope>
    <source>
        <strain evidence="6 9">FDAARGOS_1082</strain>
    </source>
</reference>